<organism evidence="11 12">
    <name type="scientific">Meristemomyces frigidus</name>
    <dbReference type="NCBI Taxonomy" id="1508187"/>
    <lineage>
        <taxon>Eukaryota</taxon>
        <taxon>Fungi</taxon>
        <taxon>Dikarya</taxon>
        <taxon>Ascomycota</taxon>
        <taxon>Pezizomycotina</taxon>
        <taxon>Dothideomycetes</taxon>
        <taxon>Dothideomycetidae</taxon>
        <taxon>Mycosphaerellales</taxon>
        <taxon>Teratosphaeriaceae</taxon>
        <taxon>Meristemomyces</taxon>
    </lineage>
</organism>
<keyword evidence="6 8" id="KW-0443">Lipid metabolism</keyword>
<dbReference type="PANTHER" id="PTHR10728">
    <property type="entry name" value="CYTOSOLIC PHOSPHOLIPASE A2"/>
    <property type="match status" value="1"/>
</dbReference>
<evidence type="ECO:0000256" key="7">
    <source>
        <dbReference type="ARBA" id="ARBA00023180"/>
    </source>
</evidence>
<evidence type="ECO:0000256" key="2">
    <source>
        <dbReference type="ARBA" id="ARBA00013274"/>
    </source>
</evidence>
<dbReference type="GO" id="GO:0004623">
    <property type="term" value="F:phospholipase A2 activity"/>
    <property type="evidence" value="ECO:0007669"/>
    <property type="project" value="TreeGrafter"/>
</dbReference>
<keyword evidence="5 8" id="KW-0442">Lipid degradation</keyword>
<dbReference type="AlphaFoldDB" id="A0AAN7TIC4"/>
<accession>A0AAN7TIC4</accession>
<dbReference type="EMBL" id="JAVRRL010000002">
    <property type="protein sequence ID" value="KAK5118412.1"/>
    <property type="molecule type" value="Genomic_DNA"/>
</dbReference>
<dbReference type="GO" id="GO:0046475">
    <property type="term" value="P:glycerophospholipid catabolic process"/>
    <property type="evidence" value="ECO:0007669"/>
    <property type="project" value="TreeGrafter"/>
</dbReference>
<comment type="caution">
    <text evidence="11">The sequence shown here is derived from an EMBL/GenBank/DDBJ whole genome shotgun (WGS) entry which is preliminary data.</text>
</comment>
<dbReference type="Pfam" id="PF01735">
    <property type="entry name" value="PLA2_B"/>
    <property type="match status" value="1"/>
</dbReference>
<evidence type="ECO:0000256" key="5">
    <source>
        <dbReference type="ARBA" id="ARBA00022963"/>
    </source>
</evidence>
<dbReference type="EC" id="3.1.1.5" evidence="2 9"/>
<evidence type="ECO:0000256" key="1">
    <source>
        <dbReference type="ARBA" id="ARBA00008780"/>
    </source>
</evidence>
<feature type="signal peptide" evidence="9">
    <location>
        <begin position="1"/>
        <end position="19"/>
    </location>
</feature>
<keyword evidence="3 9" id="KW-0732">Signal</keyword>
<dbReference type="InterPro" id="IPR016035">
    <property type="entry name" value="Acyl_Trfase/lysoPLipase"/>
</dbReference>
<evidence type="ECO:0000313" key="11">
    <source>
        <dbReference type="EMBL" id="KAK5118412.1"/>
    </source>
</evidence>
<dbReference type="InterPro" id="IPR002642">
    <property type="entry name" value="LysoPLipase_cat_dom"/>
</dbReference>
<evidence type="ECO:0000256" key="3">
    <source>
        <dbReference type="ARBA" id="ARBA00022729"/>
    </source>
</evidence>
<evidence type="ECO:0000313" key="12">
    <source>
        <dbReference type="Proteomes" id="UP001310890"/>
    </source>
</evidence>
<comment type="similarity">
    <text evidence="1 9">Belongs to the lysophospholipase family.</text>
</comment>
<dbReference type="PANTHER" id="PTHR10728:SF33">
    <property type="entry name" value="LYSOPHOSPHOLIPASE 1-RELATED"/>
    <property type="match status" value="1"/>
</dbReference>
<proteinExistence type="inferred from homology"/>
<keyword evidence="7" id="KW-0325">Glycoprotein</keyword>
<feature type="chain" id="PRO_5042667273" description="Lysophospholipase" evidence="9">
    <location>
        <begin position="20"/>
        <end position="564"/>
    </location>
</feature>
<dbReference type="Gene3D" id="3.40.1090.10">
    <property type="entry name" value="Cytosolic phospholipase A2 catalytic domain"/>
    <property type="match status" value="1"/>
</dbReference>
<dbReference type="SUPFAM" id="SSF52151">
    <property type="entry name" value="FabD/lysophospholipase-like"/>
    <property type="match status" value="1"/>
</dbReference>
<dbReference type="GO" id="GO:0004622">
    <property type="term" value="F:phosphatidylcholine lysophospholipase activity"/>
    <property type="evidence" value="ECO:0007669"/>
    <property type="project" value="UniProtKB-EC"/>
</dbReference>
<comment type="catalytic activity">
    <reaction evidence="9">
        <text>a 1-acyl-sn-glycero-3-phosphocholine + H2O = sn-glycerol 3-phosphocholine + a fatty acid + H(+)</text>
        <dbReference type="Rhea" id="RHEA:15177"/>
        <dbReference type="ChEBI" id="CHEBI:15377"/>
        <dbReference type="ChEBI" id="CHEBI:15378"/>
        <dbReference type="ChEBI" id="CHEBI:16870"/>
        <dbReference type="ChEBI" id="CHEBI:28868"/>
        <dbReference type="ChEBI" id="CHEBI:58168"/>
        <dbReference type="EC" id="3.1.1.5"/>
    </reaction>
</comment>
<protein>
    <recommendedName>
        <fullName evidence="2 9">Lysophospholipase</fullName>
        <ecNumber evidence="2 9">3.1.1.5</ecNumber>
    </recommendedName>
</protein>
<dbReference type="GO" id="GO:0005783">
    <property type="term" value="C:endoplasmic reticulum"/>
    <property type="evidence" value="ECO:0007669"/>
    <property type="project" value="TreeGrafter"/>
</dbReference>
<evidence type="ECO:0000256" key="8">
    <source>
        <dbReference type="PROSITE-ProRule" id="PRU00555"/>
    </source>
</evidence>
<dbReference type="PROSITE" id="PS51210">
    <property type="entry name" value="PLA2C"/>
    <property type="match status" value="1"/>
</dbReference>
<sequence>MVSTSLTAALVAWCAFTAAAPAPVASLAERQLVGALLGGNAYAPVQTTCPSSSLVRPASGLNPSESSYVTTRKAVADKSLAAWLKTQGSFDTSCPLPNVGFLSSGGGYRALLETAGVVQALDRRDSNSSVNGLYQAFTYEAGLSGGAWFLGSLAGNNWPTVSHLQKTLWEQAFQNSVLVPANLLSVTGLTEYAAVSTELVAKEDAGYNVTIVDPWGRLLSYQLLQGADGGVATRLSSLTTLSNFTSHNVPYPIITTTNVNGSQGQCVPPFSAIIYEFHPYEYGSWDTGVSAFAQTKYMGTKLTNGSPTKPGVCTAQYDNLGYVFGTSSDVFFAACAAVEPKNPSSTAALANVLEGLVNVTHPPDFQDLFGVYVNPFYKYPRSTQVQDKSVLTMVDGGATDQNNPIWPFIQPARSVDVLVINDNSADTTTNYPNGTEIRQTYLNAQAAGLTKMPYIPPNTTFVSEGLNKRATFFGCNETGTVFMVWLPNVGYTYNSGQSTSKVEYTIPETRAMIANGNAIATQNGTEGWSFCLACAVQHKQGSALPKGCNACFEKYCYYRNGTSG</sequence>
<dbReference type="SMART" id="SM00022">
    <property type="entry name" value="PLAc"/>
    <property type="match status" value="1"/>
</dbReference>
<reference evidence="11" key="1">
    <citation type="submission" date="2023-08" db="EMBL/GenBank/DDBJ databases">
        <title>Black Yeasts Isolated from many extreme environments.</title>
        <authorList>
            <person name="Coleine C."/>
            <person name="Stajich J.E."/>
            <person name="Selbmann L."/>
        </authorList>
    </citation>
    <scope>NUCLEOTIDE SEQUENCE</scope>
    <source>
        <strain evidence="11">CCFEE 5401</strain>
    </source>
</reference>
<evidence type="ECO:0000256" key="9">
    <source>
        <dbReference type="RuleBase" id="RU362103"/>
    </source>
</evidence>
<name>A0AAN7TIC4_9PEZI</name>
<dbReference type="GO" id="GO:0005829">
    <property type="term" value="C:cytosol"/>
    <property type="evidence" value="ECO:0007669"/>
    <property type="project" value="TreeGrafter"/>
</dbReference>
<evidence type="ECO:0000256" key="6">
    <source>
        <dbReference type="ARBA" id="ARBA00023098"/>
    </source>
</evidence>
<keyword evidence="4 8" id="KW-0378">Hydrolase</keyword>
<evidence type="ECO:0000259" key="10">
    <source>
        <dbReference type="PROSITE" id="PS51210"/>
    </source>
</evidence>
<feature type="domain" description="PLA2c" evidence="10">
    <location>
        <begin position="48"/>
        <end position="562"/>
    </location>
</feature>
<gene>
    <name evidence="11" type="ORF">LTR62_002926</name>
</gene>
<evidence type="ECO:0000256" key="4">
    <source>
        <dbReference type="ARBA" id="ARBA00022801"/>
    </source>
</evidence>
<dbReference type="Proteomes" id="UP001310890">
    <property type="component" value="Unassembled WGS sequence"/>
</dbReference>